<dbReference type="Proteomes" id="UP000887013">
    <property type="component" value="Unassembled WGS sequence"/>
</dbReference>
<organism evidence="1 3">
    <name type="scientific">Nephila pilipes</name>
    <name type="common">Giant wood spider</name>
    <name type="synonym">Nephila maculata</name>
    <dbReference type="NCBI Taxonomy" id="299642"/>
    <lineage>
        <taxon>Eukaryota</taxon>
        <taxon>Metazoa</taxon>
        <taxon>Ecdysozoa</taxon>
        <taxon>Arthropoda</taxon>
        <taxon>Chelicerata</taxon>
        <taxon>Arachnida</taxon>
        <taxon>Araneae</taxon>
        <taxon>Araneomorphae</taxon>
        <taxon>Entelegynae</taxon>
        <taxon>Araneoidea</taxon>
        <taxon>Nephilidae</taxon>
        <taxon>Nephila</taxon>
    </lineage>
</organism>
<sequence>MIVYKNIEDWPVSIRAIFSFNSFDFENVNTSTVQNKGDDRSYDTSHRFYVERGRSVLSLRERFHTEYGNAKSYISVFGLQSKG</sequence>
<comment type="caution">
    <text evidence="1">The sequence shown here is derived from an EMBL/GenBank/DDBJ whole genome shotgun (WGS) entry which is preliminary data.</text>
</comment>
<protein>
    <submittedName>
        <fullName evidence="1">Uncharacterized protein</fullName>
    </submittedName>
</protein>
<gene>
    <name evidence="2" type="ORF">NPIL_241191</name>
    <name evidence="1" type="ORF">NPIL_546441</name>
</gene>
<evidence type="ECO:0000313" key="1">
    <source>
        <dbReference type="EMBL" id="GFT74842.1"/>
    </source>
</evidence>
<dbReference type="AlphaFoldDB" id="A0A8X6PJQ8"/>
<keyword evidence="3" id="KW-1185">Reference proteome</keyword>
<evidence type="ECO:0000313" key="2">
    <source>
        <dbReference type="EMBL" id="GFT98477.1"/>
    </source>
</evidence>
<evidence type="ECO:0000313" key="3">
    <source>
        <dbReference type="Proteomes" id="UP000887013"/>
    </source>
</evidence>
<dbReference type="EMBL" id="BMAW01117365">
    <property type="protein sequence ID" value="GFT74842.1"/>
    <property type="molecule type" value="Genomic_DNA"/>
</dbReference>
<accession>A0A8X6PJQ8</accession>
<name>A0A8X6PJQ8_NEPPI</name>
<proteinExistence type="predicted"/>
<dbReference type="EMBL" id="BMAW01122333">
    <property type="protein sequence ID" value="GFT98477.1"/>
    <property type="molecule type" value="Genomic_DNA"/>
</dbReference>
<reference evidence="1" key="1">
    <citation type="submission" date="2020-08" db="EMBL/GenBank/DDBJ databases">
        <title>Multicomponent nature underlies the extraordinary mechanical properties of spider dragline silk.</title>
        <authorList>
            <person name="Kono N."/>
            <person name="Nakamura H."/>
            <person name="Mori M."/>
            <person name="Yoshida Y."/>
            <person name="Ohtoshi R."/>
            <person name="Malay A.D."/>
            <person name="Moran D.A.P."/>
            <person name="Tomita M."/>
            <person name="Numata K."/>
            <person name="Arakawa K."/>
        </authorList>
    </citation>
    <scope>NUCLEOTIDE SEQUENCE</scope>
</reference>